<reference evidence="2" key="1">
    <citation type="journal article" date="2020" name="Stud. Mycol.">
        <title>101 Dothideomycetes genomes: a test case for predicting lifestyles and emergence of pathogens.</title>
        <authorList>
            <person name="Haridas S."/>
            <person name="Albert R."/>
            <person name="Binder M."/>
            <person name="Bloem J."/>
            <person name="Labutti K."/>
            <person name="Salamov A."/>
            <person name="Andreopoulos B."/>
            <person name="Baker S."/>
            <person name="Barry K."/>
            <person name="Bills G."/>
            <person name="Bluhm B."/>
            <person name="Cannon C."/>
            <person name="Castanera R."/>
            <person name="Culley D."/>
            <person name="Daum C."/>
            <person name="Ezra D."/>
            <person name="Gonzalez J."/>
            <person name="Henrissat B."/>
            <person name="Kuo A."/>
            <person name="Liang C."/>
            <person name="Lipzen A."/>
            <person name="Lutzoni F."/>
            <person name="Magnuson J."/>
            <person name="Mondo S."/>
            <person name="Nolan M."/>
            <person name="Ohm R."/>
            <person name="Pangilinan J."/>
            <person name="Park H.-J."/>
            <person name="Ramirez L."/>
            <person name="Alfaro M."/>
            <person name="Sun H."/>
            <person name="Tritt A."/>
            <person name="Yoshinaga Y."/>
            <person name="Zwiers L.-H."/>
            <person name="Turgeon B."/>
            <person name="Goodwin S."/>
            <person name="Spatafora J."/>
            <person name="Crous P."/>
            <person name="Grigoriev I."/>
        </authorList>
    </citation>
    <scope>NUCLEOTIDE SEQUENCE</scope>
    <source>
        <strain evidence="2">CBS 675.92</strain>
    </source>
</reference>
<gene>
    <name evidence="2" type="ORF">CC80DRAFT_497424</name>
</gene>
<keyword evidence="3" id="KW-1185">Reference proteome</keyword>
<evidence type="ECO:0000313" key="2">
    <source>
        <dbReference type="EMBL" id="KAF1949537.1"/>
    </source>
</evidence>
<dbReference type="EMBL" id="ML977036">
    <property type="protein sequence ID" value="KAF1949537.1"/>
    <property type="molecule type" value="Genomic_DNA"/>
</dbReference>
<feature type="region of interest" description="Disordered" evidence="1">
    <location>
        <begin position="35"/>
        <end position="55"/>
    </location>
</feature>
<proteinExistence type="predicted"/>
<evidence type="ECO:0000256" key="1">
    <source>
        <dbReference type="SAM" id="MobiDB-lite"/>
    </source>
</evidence>
<dbReference type="AlphaFoldDB" id="A0A6A5TKP1"/>
<evidence type="ECO:0000313" key="3">
    <source>
        <dbReference type="Proteomes" id="UP000800035"/>
    </source>
</evidence>
<protein>
    <submittedName>
        <fullName evidence="2">Uncharacterized protein</fullName>
    </submittedName>
</protein>
<dbReference type="Proteomes" id="UP000800035">
    <property type="component" value="Unassembled WGS sequence"/>
</dbReference>
<feature type="compositionally biased region" description="Low complexity" evidence="1">
    <location>
        <begin position="45"/>
        <end position="55"/>
    </location>
</feature>
<organism evidence="2 3">
    <name type="scientific">Byssothecium circinans</name>
    <dbReference type="NCBI Taxonomy" id="147558"/>
    <lineage>
        <taxon>Eukaryota</taxon>
        <taxon>Fungi</taxon>
        <taxon>Dikarya</taxon>
        <taxon>Ascomycota</taxon>
        <taxon>Pezizomycotina</taxon>
        <taxon>Dothideomycetes</taxon>
        <taxon>Pleosporomycetidae</taxon>
        <taxon>Pleosporales</taxon>
        <taxon>Massarineae</taxon>
        <taxon>Massarinaceae</taxon>
        <taxon>Byssothecium</taxon>
    </lineage>
</organism>
<name>A0A6A5TKP1_9PLEO</name>
<accession>A0A6A5TKP1</accession>
<sequence>MFNHTRRSYPIHRRQVFQVGELNLWPNLATRDKSSPQRFARRSRSTGSSWGWGNW</sequence>